<evidence type="ECO:0000256" key="4">
    <source>
        <dbReference type="ARBA" id="ARBA00022643"/>
    </source>
</evidence>
<evidence type="ECO:0000256" key="5">
    <source>
        <dbReference type="ARBA" id="ARBA00023002"/>
    </source>
</evidence>
<keyword evidence="3" id="KW-0285">Flavoprotein</keyword>
<evidence type="ECO:0000256" key="2">
    <source>
        <dbReference type="ARBA" id="ARBA00013457"/>
    </source>
</evidence>
<dbReference type="SUPFAM" id="SSF51412">
    <property type="entry name" value="Inosine monophosphate dehydrogenase (IMPDH)"/>
    <property type="match status" value="1"/>
</dbReference>
<dbReference type="PANTHER" id="PTHR32332">
    <property type="entry name" value="2-NITROPROPANE DIOXYGENASE"/>
    <property type="match status" value="1"/>
</dbReference>
<evidence type="ECO:0000256" key="3">
    <source>
        <dbReference type="ARBA" id="ARBA00022630"/>
    </source>
</evidence>
<evidence type="ECO:0000313" key="6">
    <source>
        <dbReference type="EMBL" id="KRM16912.1"/>
    </source>
</evidence>
<dbReference type="InterPro" id="IPR004136">
    <property type="entry name" value="NMO"/>
</dbReference>
<protein>
    <recommendedName>
        <fullName evidence="2">Probable nitronate monooxygenase</fullName>
    </recommendedName>
</protein>
<dbReference type="Pfam" id="PF03060">
    <property type="entry name" value="NMO"/>
    <property type="match status" value="1"/>
</dbReference>
<dbReference type="PANTHER" id="PTHR32332:SF20">
    <property type="entry name" value="2-NITROPROPANE DIOXYGENASE-LIKE PROTEIN"/>
    <property type="match status" value="1"/>
</dbReference>
<sequence>MKNKVTQILNIKFPIIQGPMNWLTDAKFVAAVSNAGGLGILGPNAGQENPTRDSNEIVNRMHQEVIKTKELTNKPFGMVLVITMNAKDTQALVNIAITEHVPVVMINGVPGILKPELITPLKENNIKIIYRPLNPTVAEVREAEKAGADIIVATGFDEGGTLPKQVIGTFNIVPTISDAINIPVIAAGGITDIRHVRAAFALGAEGVYVGSAFLATKENRAASNIKESIVNSTSDDLYLFRTLPYFYRSLPTTLGKKLKNMSDSGASREEIDQLMHGMMRIGMYKGKEEGYISLGNGISEIHSILSVKDLISNLMQDFI</sequence>
<proteinExistence type="predicted"/>
<comment type="function">
    <text evidence="1">Nitronate monooxygenase that uses molecular oxygen to catalyze the oxidative denitrification of alkyl nitronates. Acts on propionate 3-nitronate (P3N), the presumed physiological substrate. Probably functions in the detoxification of P3N, a metabolic poison produced by plants and fungi as a defense mechanism.</text>
</comment>
<reference evidence="6 7" key="1">
    <citation type="journal article" date="2015" name="Genome Announc.">
        <title>Expanding the biotechnology potential of lactobacilli through comparative genomics of 213 strains and associated genera.</title>
        <authorList>
            <person name="Sun Z."/>
            <person name="Harris H.M."/>
            <person name="McCann A."/>
            <person name="Guo C."/>
            <person name="Argimon S."/>
            <person name="Zhang W."/>
            <person name="Yang X."/>
            <person name="Jeffery I.B."/>
            <person name="Cooney J.C."/>
            <person name="Kagawa T.F."/>
            <person name="Liu W."/>
            <person name="Song Y."/>
            <person name="Salvetti E."/>
            <person name="Wrobel A."/>
            <person name="Rasinkangas P."/>
            <person name="Parkhill J."/>
            <person name="Rea M.C."/>
            <person name="O'Sullivan O."/>
            <person name="Ritari J."/>
            <person name="Douillard F.P."/>
            <person name="Paul Ross R."/>
            <person name="Yang R."/>
            <person name="Briner A.E."/>
            <person name="Felis G.E."/>
            <person name="de Vos W.M."/>
            <person name="Barrangou R."/>
            <person name="Klaenhammer T.R."/>
            <person name="Caufield P.W."/>
            <person name="Cui Y."/>
            <person name="Zhang H."/>
            <person name="O'Toole P.W."/>
        </authorList>
    </citation>
    <scope>NUCLEOTIDE SEQUENCE [LARGE SCALE GENOMIC DNA]</scope>
    <source>
        <strain evidence="6 7">DSM 4864</strain>
    </source>
</reference>
<keyword evidence="5" id="KW-0560">Oxidoreductase</keyword>
<name>A0A0R1WGB5_9LACO</name>
<evidence type="ECO:0000313" key="7">
    <source>
        <dbReference type="Proteomes" id="UP000050973"/>
    </source>
</evidence>
<dbReference type="PATRIC" id="fig|1423779.3.peg.70"/>
<dbReference type="InterPro" id="IPR013785">
    <property type="entry name" value="Aldolase_TIM"/>
</dbReference>
<keyword evidence="4" id="KW-0288">FMN</keyword>
<dbReference type="GO" id="GO:0018580">
    <property type="term" value="F:nitronate monooxygenase activity"/>
    <property type="evidence" value="ECO:0007669"/>
    <property type="project" value="InterPro"/>
</dbReference>
<dbReference type="EMBL" id="AZGE01000001">
    <property type="protein sequence ID" value="KRM16912.1"/>
    <property type="molecule type" value="Genomic_DNA"/>
</dbReference>
<dbReference type="RefSeq" id="WP_056983702.1">
    <property type="nucleotide sequence ID" value="NZ_AZGE01000001.1"/>
</dbReference>
<dbReference type="GO" id="GO:0051213">
    <property type="term" value="F:dioxygenase activity"/>
    <property type="evidence" value="ECO:0007669"/>
    <property type="project" value="UniProtKB-KW"/>
</dbReference>
<comment type="caution">
    <text evidence="6">The sequence shown here is derived from an EMBL/GenBank/DDBJ whole genome shotgun (WGS) entry which is preliminary data.</text>
</comment>
<organism evidence="6 7">
    <name type="scientific">Limosilactobacillus oris DSM 4864</name>
    <dbReference type="NCBI Taxonomy" id="1423779"/>
    <lineage>
        <taxon>Bacteria</taxon>
        <taxon>Bacillati</taxon>
        <taxon>Bacillota</taxon>
        <taxon>Bacilli</taxon>
        <taxon>Lactobacillales</taxon>
        <taxon>Lactobacillaceae</taxon>
        <taxon>Limosilactobacillus</taxon>
    </lineage>
</organism>
<gene>
    <name evidence="6" type="ORF">FC49_GL000069</name>
</gene>
<dbReference type="CDD" id="cd04730">
    <property type="entry name" value="NPD_like"/>
    <property type="match status" value="1"/>
</dbReference>
<dbReference type="Proteomes" id="UP000050973">
    <property type="component" value="Unassembled WGS sequence"/>
</dbReference>
<evidence type="ECO:0000256" key="1">
    <source>
        <dbReference type="ARBA" id="ARBA00003535"/>
    </source>
</evidence>
<dbReference type="AlphaFoldDB" id="A0A0R1WGB5"/>
<keyword evidence="6" id="KW-0223">Dioxygenase</keyword>
<dbReference type="Gene3D" id="3.20.20.70">
    <property type="entry name" value="Aldolase class I"/>
    <property type="match status" value="1"/>
</dbReference>
<accession>A0A0R1WGB5</accession>